<organism evidence="1 2">
    <name type="scientific">Clonostachys chloroleuca</name>
    <dbReference type="NCBI Taxonomy" id="1926264"/>
    <lineage>
        <taxon>Eukaryota</taxon>
        <taxon>Fungi</taxon>
        <taxon>Dikarya</taxon>
        <taxon>Ascomycota</taxon>
        <taxon>Pezizomycotina</taxon>
        <taxon>Sordariomycetes</taxon>
        <taxon>Hypocreomycetidae</taxon>
        <taxon>Hypocreales</taxon>
        <taxon>Bionectriaceae</taxon>
        <taxon>Clonostachys</taxon>
    </lineage>
</organism>
<dbReference type="EMBL" id="CABFNP030000617">
    <property type="protein sequence ID" value="CAI6060447.1"/>
    <property type="molecule type" value="Genomic_DNA"/>
</dbReference>
<keyword evidence="2" id="KW-1185">Reference proteome</keyword>
<feature type="non-terminal residue" evidence="1">
    <location>
        <position position="1"/>
    </location>
</feature>
<dbReference type="AlphaFoldDB" id="A0AA35LSL2"/>
<feature type="non-terminal residue" evidence="1">
    <location>
        <position position="180"/>
    </location>
</feature>
<evidence type="ECO:0000313" key="2">
    <source>
        <dbReference type="Proteomes" id="UP001160390"/>
    </source>
</evidence>
<protein>
    <submittedName>
        <fullName evidence="1">Uncharacterized protein</fullName>
    </submittedName>
</protein>
<evidence type="ECO:0000313" key="1">
    <source>
        <dbReference type="EMBL" id="CAI6060447.1"/>
    </source>
</evidence>
<accession>A0AA35LSL2</accession>
<proteinExistence type="predicted"/>
<comment type="caution">
    <text evidence="1">The sequence shown here is derived from an EMBL/GenBank/DDBJ whole genome shotgun (WGS) entry which is preliminary data.</text>
</comment>
<gene>
    <name evidence="1" type="ORF">CCHLO57077_00017304</name>
</gene>
<sequence>SKTWLRVVTIIEAAKVLIDRSNKDPATEAPTYDILRGITNKSYIIRLDKALPAEPVVTNITATSGEAPPCRPIVTENALIKSLLGKALIYLDVIATPELMNSSPAITKLSVIGDALLATSPVTTLNKILEISIGGALYNIRVIATKAKAIKSKKRVYFSSVVKPIDTDRYLYKVVSATNY</sequence>
<reference evidence="1" key="1">
    <citation type="submission" date="2023-01" db="EMBL/GenBank/DDBJ databases">
        <authorList>
            <person name="Piombo E."/>
        </authorList>
    </citation>
    <scope>NUCLEOTIDE SEQUENCE</scope>
</reference>
<name>A0AA35LSL2_9HYPO</name>
<dbReference type="Proteomes" id="UP001160390">
    <property type="component" value="Unassembled WGS sequence"/>
</dbReference>